<feature type="region of interest" description="Disordered" evidence="1">
    <location>
        <begin position="379"/>
        <end position="460"/>
    </location>
</feature>
<gene>
    <name evidence="2" type="ORF">TREES_T100000667</name>
</gene>
<sequence>MRPGAAETPDRHTSAVTKVRTNRWTWWTCPHVNQQRPAVTCANGRVQSEKRVVQRSLVRASECTGTGQDGTACCTPSCVPDLGPTSVTENPVSVMRPAEGAGAGEGSPWQLGLLYERLSRPELAPAGCVQTGPLLPRPARTRAPEPMWHFIWSPSTCIDDIRDNEAERPHARTSPSGALTGMLPTVVRWPEGGRGGCELGHQIFELVVHTYPSQRQESRGITVEHDHHLRETGDAEQYLRVTGDAGQYLRETGDANQYLRETGDADQYLRETGDAYQYLRVTGDADQCLRVTGDADQYLRVTGDADQYLRVTGDADQYLRVTGDADQYLRVTGDADQYLRVTGDADQYLRVTGDADQYLRVTGDADQYLRVTGDADQYLRVPGPRTRRGNRGRSPDSVSPRRLPPGRWASYPGVYSPHGSLSGRSLAELLGTNQDSAGEGKGRFRGVNAAGQQGSHKSRE</sequence>
<reference evidence="3" key="1">
    <citation type="submission" date="2012-07" db="EMBL/GenBank/DDBJ databases">
        <title>Genome of the Chinese tree shrew, a rising model animal genetically related to primates.</title>
        <authorList>
            <person name="Zhang G."/>
            <person name="Fan Y."/>
            <person name="Yao Y."/>
            <person name="Huang Z."/>
        </authorList>
    </citation>
    <scope>NUCLEOTIDE SEQUENCE [LARGE SCALE GENOMIC DNA]</scope>
</reference>
<accession>L9KNK3</accession>
<organism evidence="2 3">
    <name type="scientific">Tupaia chinensis</name>
    <name type="common">Chinese tree shrew</name>
    <name type="synonym">Tupaia belangeri chinensis</name>
    <dbReference type="NCBI Taxonomy" id="246437"/>
    <lineage>
        <taxon>Eukaryota</taxon>
        <taxon>Metazoa</taxon>
        <taxon>Chordata</taxon>
        <taxon>Craniata</taxon>
        <taxon>Vertebrata</taxon>
        <taxon>Euteleostomi</taxon>
        <taxon>Mammalia</taxon>
        <taxon>Eutheria</taxon>
        <taxon>Euarchontoglires</taxon>
        <taxon>Scandentia</taxon>
        <taxon>Tupaiidae</taxon>
        <taxon>Tupaia</taxon>
    </lineage>
</organism>
<dbReference type="InParanoid" id="L9KNK3"/>
<keyword evidence="3" id="KW-1185">Reference proteome</keyword>
<dbReference type="Proteomes" id="UP000011518">
    <property type="component" value="Unassembled WGS sequence"/>
</dbReference>
<feature type="compositionally biased region" description="Polar residues" evidence="1">
    <location>
        <begin position="450"/>
        <end position="460"/>
    </location>
</feature>
<dbReference type="EMBL" id="KB320726">
    <property type="protein sequence ID" value="ELW64485.1"/>
    <property type="molecule type" value="Genomic_DNA"/>
</dbReference>
<dbReference type="AlphaFoldDB" id="L9KNK3"/>
<reference evidence="3" key="2">
    <citation type="journal article" date="2013" name="Nat. Commun.">
        <title>Genome of the Chinese tree shrew.</title>
        <authorList>
            <person name="Fan Y."/>
            <person name="Huang Z.Y."/>
            <person name="Cao C.C."/>
            <person name="Chen C.S."/>
            <person name="Chen Y.X."/>
            <person name="Fan D.D."/>
            <person name="He J."/>
            <person name="Hou H.L."/>
            <person name="Hu L."/>
            <person name="Hu X.T."/>
            <person name="Jiang X.T."/>
            <person name="Lai R."/>
            <person name="Lang Y.S."/>
            <person name="Liang B."/>
            <person name="Liao S.G."/>
            <person name="Mu D."/>
            <person name="Ma Y.Y."/>
            <person name="Niu Y.Y."/>
            <person name="Sun X.Q."/>
            <person name="Xia J.Q."/>
            <person name="Xiao J."/>
            <person name="Xiong Z.Q."/>
            <person name="Xu L."/>
            <person name="Yang L."/>
            <person name="Zhang Y."/>
            <person name="Zhao W."/>
            <person name="Zhao X.D."/>
            <person name="Zheng Y.T."/>
            <person name="Zhou J.M."/>
            <person name="Zhu Y.B."/>
            <person name="Zhang G.J."/>
            <person name="Wang J."/>
            <person name="Yao Y.G."/>
        </authorList>
    </citation>
    <scope>NUCLEOTIDE SEQUENCE [LARGE SCALE GENOMIC DNA]</scope>
</reference>
<evidence type="ECO:0000313" key="3">
    <source>
        <dbReference type="Proteomes" id="UP000011518"/>
    </source>
</evidence>
<proteinExistence type="predicted"/>
<name>L9KNK3_TUPCH</name>
<evidence type="ECO:0000256" key="1">
    <source>
        <dbReference type="SAM" id="MobiDB-lite"/>
    </source>
</evidence>
<evidence type="ECO:0000313" key="2">
    <source>
        <dbReference type="EMBL" id="ELW64485.1"/>
    </source>
</evidence>
<protein>
    <submittedName>
        <fullName evidence="2">Replicase polyprotein 1a</fullName>
    </submittedName>
</protein>